<name>A0A0C3CDY7_HEBCY</name>
<evidence type="ECO:0000313" key="2">
    <source>
        <dbReference type="Proteomes" id="UP000053424"/>
    </source>
</evidence>
<dbReference type="AlphaFoldDB" id="A0A0C3CDY7"/>
<reference evidence="2" key="2">
    <citation type="submission" date="2015-01" db="EMBL/GenBank/DDBJ databases">
        <title>Evolutionary Origins and Diversification of the Mycorrhizal Mutualists.</title>
        <authorList>
            <consortium name="DOE Joint Genome Institute"/>
            <consortium name="Mycorrhizal Genomics Consortium"/>
            <person name="Kohler A."/>
            <person name="Kuo A."/>
            <person name="Nagy L.G."/>
            <person name="Floudas D."/>
            <person name="Copeland A."/>
            <person name="Barry K.W."/>
            <person name="Cichocki N."/>
            <person name="Veneault-Fourrey C."/>
            <person name="LaButti K."/>
            <person name="Lindquist E.A."/>
            <person name="Lipzen A."/>
            <person name="Lundell T."/>
            <person name="Morin E."/>
            <person name="Murat C."/>
            <person name="Riley R."/>
            <person name="Ohm R."/>
            <person name="Sun H."/>
            <person name="Tunlid A."/>
            <person name="Henrissat B."/>
            <person name="Grigoriev I.V."/>
            <person name="Hibbett D.S."/>
            <person name="Martin F."/>
        </authorList>
    </citation>
    <scope>NUCLEOTIDE SEQUENCE [LARGE SCALE GENOMIC DNA]</scope>
    <source>
        <strain evidence="2">h7</strain>
    </source>
</reference>
<organism evidence="1 2">
    <name type="scientific">Hebeloma cylindrosporum</name>
    <dbReference type="NCBI Taxonomy" id="76867"/>
    <lineage>
        <taxon>Eukaryota</taxon>
        <taxon>Fungi</taxon>
        <taxon>Dikarya</taxon>
        <taxon>Basidiomycota</taxon>
        <taxon>Agaricomycotina</taxon>
        <taxon>Agaricomycetes</taxon>
        <taxon>Agaricomycetidae</taxon>
        <taxon>Agaricales</taxon>
        <taxon>Agaricineae</taxon>
        <taxon>Hymenogastraceae</taxon>
        <taxon>Hebeloma</taxon>
    </lineage>
</organism>
<dbReference type="HOGENOM" id="CLU_1806386_0_0_1"/>
<dbReference type="Proteomes" id="UP000053424">
    <property type="component" value="Unassembled WGS sequence"/>
</dbReference>
<reference evidence="1 2" key="1">
    <citation type="submission" date="2014-04" db="EMBL/GenBank/DDBJ databases">
        <authorList>
            <consortium name="DOE Joint Genome Institute"/>
            <person name="Kuo A."/>
            <person name="Gay G."/>
            <person name="Dore J."/>
            <person name="Kohler A."/>
            <person name="Nagy L.G."/>
            <person name="Floudas D."/>
            <person name="Copeland A."/>
            <person name="Barry K.W."/>
            <person name="Cichocki N."/>
            <person name="Veneault-Fourrey C."/>
            <person name="LaButti K."/>
            <person name="Lindquist E.A."/>
            <person name="Lipzen A."/>
            <person name="Lundell T."/>
            <person name="Morin E."/>
            <person name="Murat C."/>
            <person name="Sun H."/>
            <person name="Tunlid A."/>
            <person name="Henrissat B."/>
            <person name="Grigoriev I.V."/>
            <person name="Hibbett D.S."/>
            <person name="Martin F."/>
            <person name="Nordberg H.P."/>
            <person name="Cantor M.N."/>
            <person name="Hua S.X."/>
        </authorList>
    </citation>
    <scope>NUCLEOTIDE SEQUENCE [LARGE SCALE GENOMIC DNA]</scope>
    <source>
        <strain evidence="2">h7</strain>
    </source>
</reference>
<protein>
    <submittedName>
        <fullName evidence="1">Uncharacterized protein</fullName>
    </submittedName>
</protein>
<dbReference type="EMBL" id="KN831779">
    <property type="protein sequence ID" value="KIM41826.1"/>
    <property type="molecule type" value="Genomic_DNA"/>
</dbReference>
<accession>A0A0C3CDY7</accession>
<keyword evidence="2" id="KW-1185">Reference proteome</keyword>
<proteinExistence type="predicted"/>
<evidence type="ECO:0000313" key="1">
    <source>
        <dbReference type="EMBL" id="KIM41826.1"/>
    </source>
</evidence>
<sequence>MSDSNKLLAYVGCWLSQRRHGDSIGTPRLNIEQYETLQLYCFYPMRPEMVPEERESVIQQSSGPGGIPFKPAGRQSITMIRLRAYRNDVYAKLDYALRLASGLDIKRDIKAALKQLQRIVYGRHPATVRALAASLACACGQYD</sequence>
<gene>
    <name evidence="1" type="ORF">M413DRAFT_27396</name>
</gene>